<evidence type="ECO:0000256" key="7">
    <source>
        <dbReference type="ARBA" id="ARBA00023122"/>
    </source>
</evidence>
<evidence type="ECO:0000256" key="9">
    <source>
        <dbReference type="PROSITE-ProRule" id="PRU00703"/>
    </source>
</evidence>
<feature type="transmembrane region" description="Helical" evidence="11">
    <location>
        <begin position="12"/>
        <end position="31"/>
    </location>
</feature>
<dbReference type="InterPro" id="IPR016169">
    <property type="entry name" value="FAD-bd_PCMH_sub2"/>
</dbReference>
<evidence type="ECO:0000256" key="3">
    <source>
        <dbReference type="ARBA" id="ARBA00022475"/>
    </source>
</evidence>
<dbReference type="InterPro" id="IPR036318">
    <property type="entry name" value="FAD-bd_PCMH-like_sf"/>
</dbReference>
<evidence type="ECO:0000256" key="6">
    <source>
        <dbReference type="ARBA" id="ARBA00022989"/>
    </source>
</evidence>
<organism evidence="14 15">
    <name type="scientific">Rhizobium oryzicola</name>
    <dbReference type="NCBI Taxonomy" id="1232668"/>
    <lineage>
        <taxon>Bacteria</taxon>
        <taxon>Pseudomonadati</taxon>
        <taxon>Pseudomonadota</taxon>
        <taxon>Alphaproteobacteria</taxon>
        <taxon>Hyphomicrobiales</taxon>
        <taxon>Rhizobiaceae</taxon>
        <taxon>Rhizobium/Agrobacterium group</taxon>
        <taxon>Rhizobium</taxon>
    </lineage>
</organism>
<evidence type="ECO:0000256" key="8">
    <source>
        <dbReference type="ARBA" id="ARBA00023136"/>
    </source>
</evidence>
<comment type="caution">
    <text evidence="14">The sequence shown here is derived from an EMBL/GenBank/DDBJ whole genome shotgun (WGS) entry which is preliminary data.</text>
</comment>
<dbReference type="Pfam" id="PF00571">
    <property type="entry name" value="CBS"/>
    <property type="match status" value="2"/>
</dbReference>
<dbReference type="InterPro" id="IPR044751">
    <property type="entry name" value="Ion_transp-like_CBS"/>
</dbReference>
<evidence type="ECO:0000256" key="1">
    <source>
        <dbReference type="ARBA" id="ARBA00004651"/>
    </source>
</evidence>
<evidence type="ECO:0000256" key="10">
    <source>
        <dbReference type="PROSITE-ProRule" id="PRU01193"/>
    </source>
</evidence>
<dbReference type="InterPro" id="IPR005170">
    <property type="entry name" value="Transptr-assoc_dom"/>
</dbReference>
<keyword evidence="8 10" id="KW-0472">Membrane</keyword>
<comment type="similarity">
    <text evidence="2">Belongs to the UPF0053 family. Hemolysin C subfamily.</text>
</comment>
<evidence type="ECO:0000259" key="12">
    <source>
        <dbReference type="PROSITE" id="PS51371"/>
    </source>
</evidence>
<dbReference type="Pfam" id="PF03471">
    <property type="entry name" value="CorC_HlyC"/>
    <property type="match status" value="1"/>
</dbReference>
<evidence type="ECO:0000256" key="5">
    <source>
        <dbReference type="ARBA" id="ARBA00022737"/>
    </source>
</evidence>
<dbReference type="SUPFAM" id="SSF56176">
    <property type="entry name" value="FAD-binding/transporter-associated domain-like"/>
    <property type="match status" value="1"/>
</dbReference>
<proteinExistence type="inferred from homology"/>
<feature type="domain" description="CBS" evidence="12">
    <location>
        <begin position="281"/>
        <end position="344"/>
    </location>
</feature>
<feature type="transmembrane region" description="Helical" evidence="11">
    <location>
        <begin position="140"/>
        <end position="165"/>
    </location>
</feature>
<keyword evidence="15" id="KW-1185">Reference proteome</keyword>
<dbReference type="EMBL" id="JAUKWQ010000006">
    <property type="protein sequence ID" value="MDO1584082.1"/>
    <property type="molecule type" value="Genomic_DNA"/>
</dbReference>
<reference evidence="14" key="1">
    <citation type="journal article" date="2015" name="Int. J. Syst. Evol. Microbiol.">
        <title>Rhizobium oryzicola sp. nov., potential plant-growth-promoting endophytic bacteria isolated from rice roots.</title>
        <authorList>
            <person name="Zhang X.X."/>
            <person name="Gao J.S."/>
            <person name="Cao Y.H."/>
            <person name="Sheirdil R.A."/>
            <person name="Wang X.C."/>
            <person name="Zhang L."/>
        </authorList>
    </citation>
    <scope>NUCLEOTIDE SEQUENCE</scope>
    <source>
        <strain evidence="14">05753</strain>
    </source>
</reference>
<dbReference type="PANTHER" id="PTHR22777:SF32">
    <property type="entry name" value="UPF0053 INNER MEMBRANE PROTEIN YFJD"/>
    <property type="match status" value="1"/>
</dbReference>
<dbReference type="SUPFAM" id="SSF54631">
    <property type="entry name" value="CBS-domain pair"/>
    <property type="match status" value="1"/>
</dbReference>
<feature type="transmembrane region" description="Helical" evidence="11">
    <location>
        <begin position="68"/>
        <end position="94"/>
    </location>
</feature>
<evidence type="ECO:0000256" key="4">
    <source>
        <dbReference type="ARBA" id="ARBA00022692"/>
    </source>
</evidence>
<dbReference type="RefSeq" id="WP_302078302.1">
    <property type="nucleotide sequence ID" value="NZ_JAUKWQ010000006.1"/>
</dbReference>
<keyword evidence="6 10" id="KW-1133">Transmembrane helix</keyword>
<dbReference type="PROSITE" id="PS51371">
    <property type="entry name" value="CBS"/>
    <property type="match status" value="2"/>
</dbReference>
<evidence type="ECO:0000256" key="11">
    <source>
        <dbReference type="SAM" id="Phobius"/>
    </source>
</evidence>
<dbReference type="Gene3D" id="3.10.580.10">
    <property type="entry name" value="CBS-domain"/>
    <property type="match status" value="1"/>
</dbReference>
<reference evidence="14" key="2">
    <citation type="submission" date="2023-07" db="EMBL/GenBank/DDBJ databases">
        <authorList>
            <person name="Sun H."/>
        </authorList>
    </citation>
    <scope>NUCLEOTIDE SEQUENCE</scope>
    <source>
        <strain evidence="14">05753</strain>
    </source>
</reference>
<dbReference type="Proteomes" id="UP001169006">
    <property type="component" value="Unassembled WGS sequence"/>
</dbReference>
<feature type="domain" description="CNNM transmembrane" evidence="13">
    <location>
        <begin position="8"/>
        <end position="197"/>
    </location>
</feature>
<keyword evidence="7 9" id="KW-0129">CBS domain</keyword>
<dbReference type="InterPro" id="IPR002550">
    <property type="entry name" value="CNNM"/>
</dbReference>
<dbReference type="InterPro" id="IPR046342">
    <property type="entry name" value="CBS_dom_sf"/>
</dbReference>
<accession>A0ABT8T0C7</accession>
<evidence type="ECO:0000256" key="2">
    <source>
        <dbReference type="ARBA" id="ARBA00006446"/>
    </source>
</evidence>
<evidence type="ECO:0000259" key="13">
    <source>
        <dbReference type="PROSITE" id="PS51846"/>
    </source>
</evidence>
<evidence type="ECO:0000313" key="15">
    <source>
        <dbReference type="Proteomes" id="UP001169006"/>
    </source>
</evidence>
<dbReference type="SMART" id="SM00116">
    <property type="entry name" value="CBS"/>
    <property type="match status" value="2"/>
</dbReference>
<protein>
    <submittedName>
        <fullName evidence="14">HlyC/CorC family transporter</fullName>
    </submittedName>
</protein>
<dbReference type="PROSITE" id="PS51846">
    <property type="entry name" value="CNNM"/>
    <property type="match status" value="1"/>
</dbReference>
<dbReference type="PANTHER" id="PTHR22777">
    <property type="entry name" value="HEMOLYSIN-RELATED"/>
    <property type="match status" value="1"/>
</dbReference>
<evidence type="ECO:0000313" key="14">
    <source>
        <dbReference type="EMBL" id="MDO1584082.1"/>
    </source>
</evidence>
<dbReference type="InterPro" id="IPR000644">
    <property type="entry name" value="CBS_dom"/>
</dbReference>
<keyword evidence="5" id="KW-0677">Repeat</keyword>
<name>A0ABT8T0C7_9HYPH</name>
<keyword evidence="3" id="KW-1003">Cell membrane</keyword>
<feature type="domain" description="CBS" evidence="12">
    <location>
        <begin position="216"/>
        <end position="277"/>
    </location>
</feature>
<dbReference type="CDD" id="cd04590">
    <property type="entry name" value="CBS_pair_CorC_HlyC_assoc"/>
    <property type="match status" value="1"/>
</dbReference>
<feature type="transmembrane region" description="Helical" evidence="11">
    <location>
        <begin position="100"/>
        <end position="119"/>
    </location>
</feature>
<gene>
    <name evidence="14" type="ORF">Q2T52_18515</name>
</gene>
<sequence>MLDSVLTFLADYWPTLVSILLLIAASAFFSGSETALTAASRARMHTLETNGDERAGVVSRLIEKRDRLIGALLIGNNLVNILASSLTTSLFLGLFGQTGVAIATLVMTVVLVIFSEVLPKSWAISAPDRFALSVSNSVRIFVGFAGPLSSGVNAIVRFILSLFGINLSDGKSMLSAHEELRSALDLLHKEGSFIKADRDRLGGLLDLEELEVSDVMRHRTAMRAINADDPPEVIVRTVLDSPFTRMPLWRGTTENIIGVVHAKDLLRALAEPDMEPEHLDISKIAQKPWFVPDTTSLKDQLNAFLRRKVHFALVVDEYGEMQGIVTLEDILEEIVGDIADEHDLEIQGVRQEADGSIVVDGSVPIRDLNRALDWNLPDEEATTIAGLVIHESKLIPEERQSFTFYGKRFIIMKREKNRITRLRIRPVDEGALAGE</sequence>
<comment type="subcellular location">
    <subcellularLocation>
        <location evidence="1">Cell membrane</location>
        <topology evidence="1">Multi-pass membrane protein</topology>
    </subcellularLocation>
</comment>
<keyword evidence="4 10" id="KW-0812">Transmembrane</keyword>
<dbReference type="Gene3D" id="3.30.465.10">
    <property type="match status" value="1"/>
</dbReference>
<dbReference type="SMART" id="SM01091">
    <property type="entry name" value="CorC_HlyC"/>
    <property type="match status" value="1"/>
</dbReference>
<dbReference type="Pfam" id="PF01595">
    <property type="entry name" value="CNNM"/>
    <property type="match status" value="1"/>
</dbReference>